<feature type="domain" description="RNA-binding S4" evidence="12">
    <location>
        <begin position="324"/>
        <end position="386"/>
    </location>
</feature>
<name>A0A0G0SA84_9BACT</name>
<dbReference type="PANTHER" id="PTHR11766">
    <property type="entry name" value="TYROSYL-TRNA SYNTHETASE"/>
    <property type="match status" value="1"/>
</dbReference>
<dbReference type="Proteomes" id="UP000034539">
    <property type="component" value="Unassembled WGS sequence"/>
</dbReference>
<evidence type="ECO:0000313" key="14">
    <source>
        <dbReference type="Proteomes" id="UP000034539"/>
    </source>
</evidence>
<reference evidence="13 14" key="1">
    <citation type="journal article" date="2015" name="Nature">
        <title>rRNA introns, odd ribosomes, and small enigmatic genomes across a large radiation of phyla.</title>
        <authorList>
            <person name="Brown C.T."/>
            <person name="Hug L.A."/>
            <person name="Thomas B.C."/>
            <person name="Sharon I."/>
            <person name="Castelle C.J."/>
            <person name="Singh A."/>
            <person name="Wilkins M.J."/>
            <person name="Williams K.H."/>
            <person name="Banfield J.F."/>
        </authorList>
    </citation>
    <scope>NUCLEOTIDE SEQUENCE [LARGE SCALE GENOMIC DNA]</scope>
</reference>
<keyword evidence="6 11" id="KW-0648">Protein biosynthesis</keyword>
<evidence type="ECO:0000256" key="3">
    <source>
        <dbReference type="ARBA" id="ARBA00022741"/>
    </source>
</evidence>
<sequence length="386" mass="43481">MDKIDELLARRVDTVYPTKEALEKVLRSGKKLRMYQGFDPSGIQLHIGHLTGLLKLKQFQDLGHHVIFLVGDGTGQAGDPSGKTRTRDKYLSRDELRQNAKDYLMQASKIVSFDGDNPAEILYNSDWLNELKLVDILNIADHFTLQQLEERDMFIERKKLGEEINFREFMYPLLQGYDSAAMKVDLELGGSDQMFNMLAGRKLVKEIQTDASGKKIGKTEGNVIALTAPPPQFYGMILSLSDDVIGKAFEYITEIPMEEVMEISQKLAQGENPMTLKKKLAWTLTAMLNSYEEADEAQMQFENIVQKGSLPEDIPVFEISSGSILLTDLLVNSKLTNSKSEAKRLIEQGGVEVNEKKITDTQSIIKPVRNMIVKAGKRKFIKLGTK</sequence>
<proteinExistence type="inferred from homology"/>
<comment type="similarity">
    <text evidence="11">Belongs to the class-I aminoacyl-tRNA synthetase family.</text>
</comment>
<keyword evidence="7 11" id="KW-0030">Aminoacyl-tRNA synthetase</keyword>
<dbReference type="PANTHER" id="PTHR11766:SF1">
    <property type="entry name" value="TYROSINE--TRNA LIGASE"/>
    <property type="match status" value="1"/>
</dbReference>
<evidence type="ECO:0000256" key="7">
    <source>
        <dbReference type="ARBA" id="ARBA00023146"/>
    </source>
</evidence>
<dbReference type="GO" id="GO:0003723">
    <property type="term" value="F:RNA binding"/>
    <property type="evidence" value="ECO:0007669"/>
    <property type="project" value="UniProtKB-KW"/>
</dbReference>
<dbReference type="InterPro" id="IPR002942">
    <property type="entry name" value="S4_RNA-bd"/>
</dbReference>
<dbReference type="InterPro" id="IPR002305">
    <property type="entry name" value="aa-tRNA-synth_Ic"/>
</dbReference>
<dbReference type="Gene3D" id="1.10.240.10">
    <property type="entry name" value="Tyrosyl-Transfer RNA Synthetase"/>
    <property type="match status" value="1"/>
</dbReference>
<evidence type="ECO:0000256" key="2">
    <source>
        <dbReference type="ARBA" id="ARBA00022598"/>
    </source>
</evidence>
<dbReference type="InterPro" id="IPR014729">
    <property type="entry name" value="Rossmann-like_a/b/a_fold"/>
</dbReference>
<keyword evidence="5 10" id="KW-0694">RNA-binding</keyword>
<dbReference type="PATRIC" id="fig|1618450.3.peg.1197"/>
<dbReference type="SUPFAM" id="SSF52374">
    <property type="entry name" value="Nucleotidylyl transferase"/>
    <property type="match status" value="1"/>
</dbReference>
<comment type="catalytic activity">
    <reaction evidence="8">
        <text>tRNA(Tyr) + L-tyrosine + ATP = L-tyrosyl-tRNA(Tyr) + AMP + diphosphate + H(+)</text>
        <dbReference type="Rhea" id="RHEA:10220"/>
        <dbReference type="Rhea" id="RHEA-COMP:9706"/>
        <dbReference type="Rhea" id="RHEA-COMP:9707"/>
        <dbReference type="ChEBI" id="CHEBI:15378"/>
        <dbReference type="ChEBI" id="CHEBI:30616"/>
        <dbReference type="ChEBI" id="CHEBI:33019"/>
        <dbReference type="ChEBI" id="CHEBI:58315"/>
        <dbReference type="ChEBI" id="CHEBI:78442"/>
        <dbReference type="ChEBI" id="CHEBI:78536"/>
        <dbReference type="ChEBI" id="CHEBI:456215"/>
        <dbReference type="EC" id="6.1.1.1"/>
    </reaction>
</comment>
<dbReference type="InterPro" id="IPR054608">
    <property type="entry name" value="SYY-like_C"/>
</dbReference>
<evidence type="ECO:0000256" key="10">
    <source>
        <dbReference type="PROSITE-ProRule" id="PRU00182"/>
    </source>
</evidence>
<evidence type="ECO:0000256" key="11">
    <source>
        <dbReference type="RuleBase" id="RU363036"/>
    </source>
</evidence>
<dbReference type="PROSITE" id="PS50889">
    <property type="entry name" value="S4"/>
    <property type="match status" value="1"/>
</dbReference>
<organism evidence="13 14">
    <name type="scientific">Candidatus Gottesmanbacteria bacterium GW2011_GWC2_39_8</name>
    <dbReference type="NCBI Taxonomy" id="1618450"/>
    <lineage>
        <taxon>Bacteria</taxon>
        <taxon>Candidatus Gottesmaniibacteriota</taxon>
    </lineage>
</organism>
<dbReference type="InterPro" id="IPR024088">
    <property type="entry name" value="Tyr-tRNA-ligase_bac-type"/>
</dbReference>
<dbReference type="GO" id="GO:0006437">
    <property type="term" value="P:tyrosyl-tRNA aminoacylation"/>
    <property type="evidence" value="ECO:0007669"/>
    <property type="project" value="UniProtKB-UniRule"/>
</dbReference>
<dbReference type="Gene3D" id="3.10.290.10">
    <property type="entry name" value="RNA-binding S4 domain"/>
    <property type="match status" value="1"/>
</dbReference>
<evidence type="ECO:0000256" key="8">
    <source>
        <dbReference type="ARBA" id="ARBA00048248"/>
    </source>
</evidence>
<comment type="caution">
    <text evidence="13">The sequence shown here is derived from an EMBL/GenBank/DDBJ whole genome shotgun (WGS) entry which is preliminary data.</text>
</comment>
<gene>
    <name evidence="13" type="ORF">UT63_C0064G0037</name>
</gene>
<evidence type="ECO:0000313" key="13">
    <source>
        <dbReference type="EMBL" id="KKR31655.1"/>
    </source>
</evidence>
<evidence type="ECO:0000256" key="5">
    <source>
        <dbReference type="ARBA" id="ARBA00022884"/>
    </source>
</evidence>
<keyword evidence="2 11" id="KW-0436">Ligase</keyword>
<evidence type="ECO:0000256" key="9">
    <source>
        <dbReference type="NCBIfam" id="TIGR00234"/>
    </source>
</evidence>
<dbReference type="CDD" id="cd00165">
    <property type="entry name" value="S4"/>
    <property type="match status" value="1"/>
</dbReference>
<dbReference type="SUPFAM" id="SSF55174">
    <property type="entry name" value="Alpha-L RNA-binding motif"/>
    <property type="match status" value="1"/>
</dbReference>
<evidence type="ECO:0000259" key="12">
    <source>
        <dbReference type="SMART" id="SM00363"/>
    </source>
</evidence>
<dbReference type="GO" id="GO:0005524">
    <property type="term" value="F:ATP binding"/>
    <property type="evidence" value="ECO:0007669"/>
    <property type="project" value="UniProtKB-KW"/>
</dbReference>
<dbReference type="SMART" id="SM00363">
    <property type="entry name" value="S4"/>
    <property type="match status" value="1"/>
</dbReference>
<keyword evidence="4 11" id="KW-0067">ATP-binding</keyword>
<accession>A0A0G0SA84</accession>
<evidence type="ECO:0000256" key="4">
    <source>
        <dbReference type="ARBA" id="ARBA00022840"/>
    </source>
</evidence>
<dbReference type="NCBIfam" id="TIGR00234">
    <property type="entry name" value="tyrS"/>
    <property type="match status" value="1"/>
</dbReference>
<dbReference type="Gene3D" id="3.40.50.620">
    <property type="entry name" value="HUPs"/>
    <property type="match status" value="1"/>
</dbReference>
<dbReference type="Pfam" id="PF22421">
    <property type="entry name" value="SYY_C-terminal"/>
    <property type="match status" value="1"/>
</dbReference>
<evidence type="ECO:0000256" key="1">
    <source>
        <dbReference type="ARBA" id="ARBA00013160"/>
    </source>
</evidence>
<evidence type="ECO:0000256" key="6">
    <source>
        <dbReference type="ARBA" id="ARBA00022917"/>
    </source>
</evidence>
<protein>
    <recommendedName>
        <fullName evidence="1 9">Tyrosine--tRNA ligase</fullName>
        <ecNumber evidence="1 9">6.1.1.1</ecNumber>
    </recommendedName>
</protein>
<dbReference type="GO" id="GO:0005829">
    <property type="term" value="C:cytosol"/>
    <property type="evidence" value="ECO:0007669"/>
    <property type="project" value="TreeGrafter"/>
</dbReference>
<dbReference type="PRINTS" id="PR01040">
    <property type="entry name" value="TRNASYNTHTYR"/>
</dbReference>
<dbReference type="Pfam" id="PF00579">
    <property type="entry name" value="tRNA-synt_1b"/>
    <property type="match status" value="1"/>
</dbReference>
<dbReference type="EC" id="6.1.1.1" evidence="1 9"/>
<dbReference type="AlphaFoldDB" id="A0A0G0SA84"/>
<dbReference type="InterPro" id="IPR036986">
    <property type="entry name" value="S4_RNA-bd_sf"/>
</dbReference>
<keyword evidence="3 11" id="KW-0547">Nucleotide-binding</keyword>
<dbReference type="GO" id="GO:0004831">
    <property type="term" value="F:tyrosine-tRNA ligase activity"/>
    <property type="evidence" value="ECO:0007669"/>
    <property type="project" value="UniProtKB-UniRule"/>
</dbReference>
<dbReference type="EMBL" id="LBXN01000064">
    <property type="protein sequence ID" value="KKR31655.1"/>
    <property type="molecule type" value="Genomic_DNA"/>
</dbReference>
<dbReference type="InterPro" id="IPR002307">
    <property type="entry name" value="Tyr-tRNA-ligase"/>
</dbReference>